<dbReference type="GO" id="GO:0006633">
    <property type="term" value="P:fatty acid biosynthetic process"/>
    <property type="evidence" value="ECO:0007669"/>
    <property type="project" value="TreeGrafter"/>
</dbReference>
<feature type="domain" description="Malonyl-CoA:ACP transacylase (MAT)" evidence="5">
    <location>
        <begin position="340"/>
        <end position="618"/>
    </location>
</feature>
<dbReference type="GO" id="GO:0004314">
    <property type="term" value="F:[acyl-carrier-protein] S-malonyltransferase activity"/>
    <property type="evidence" value="ECO:0007669"/>
    <property type="project" value="UniProtKB-EC"/>
</dbReference>
<dbReference type="PANTHER" id="PTHR42681">
    <property type="entry name" value="MALONYL-COA-ACYL CARRIER PROTEIN TRANSACYLASE, MITOCHONDRIAL"/>
    <property type="match status" value="1"/>
</dbReference>
<feature type="domain" description="Malonyl-CoA:ACP transacylase (MAT)" evidence="5">
    <location>
        <begin position="8"/>
        <end position="305"/>
    </location>
</feature>
<dbReference type="AlphaFoldDB" id="A0A315Y185"/>
<evidence type="ECO:0000256" key="3">
    <source>
        <dbReference type="ARBA" id="ARBA00023315"/>
    </source>
</evidence>
<organism evidence="6 7">
    <name type="scientific">Ruminococcus flavefaciens</name>
    <dbReference type="NCBI Taxonomy" id="1265"/>
    <lineage>
        <taxon>Bacteria</taxon>
        <taxon>Bacillati</taxon>
        <taxon>Bacillota</taxon>
        <taxon>Clostridia</taxon>
        <taxon>Eubacteriales</taxon>
        <taxon>Oscillospiraceae</taxon>
        <taxon>Ruminococcus</taxon>
    </lineage>
</organism>
<evidence type="ECO:0000313" key="6">
    <source>
        <dbReference type="EMBL" id="PWJ12996.1"/>
    </source>
</evidence>
<dbReference type="Gene3D" id="3.30.70.250">
    <property type="entry name" value="Malonyl-CoA ACP transacylase, ACP-binding"/>
    <property type="match status" value="1"/>
</dbReference>
<keyword evidence="3 6" id="KW-0012">Acyltransferase</keyword>
<dbReference type="InterPro" id="IPR004410">
    <property type="entry name" value="Malonyl_CoA-ACP_transAc_FabD"/>
</dbReference>
<proteinExistence type="predicted"/>
<dbReference type="Pfam" id="PF21607">
    <property type="entry name" value="FabD_helical_ins"/>
    <property type="match status" value="1"/>
</dbReference>
<comment type="catalytic activity">
    <reaction evidence="4">
        <text>holo-[ACP] + malonyl-CoA = malonyl-[ACP] + CoA</text>
        <dbReference type="Rhea" id="RHEA:41792"/>
        <dbReference type="Rhea" id="RHEA-COMP:9623"/>
        <dbReference type="Rhea" id="RHEA-COMP:9685"/>
        <dbReference type="ChEBI" id="CHEBI:57287"/>
        <dbReference type="ChEBI" id="CHEBI:57384"/>
        <dbReference type="ChEBI" id="CHEBI:64479"/>
        <dbReference type="ChEBI" id="CHEBI:78449"/>
        <dbReference type="EC" id="2.3.1.39"/>
    </reaction>
</comment>
<protein>
    <recommendedName>
        <fullName evidence="1">[acyl-carrier-protein] S-malonyltransferase</fullName>
        <ecNumber evidence="1">2.3.1.39</ecNumber>
    </recommendedName>
</protein>
<dbReference type="InterPro" id="IPR016036">
    <property type="entry name" value="Malonyl_transacylase_ACP-bd"/>
</dbReference>
<dbReference type="SUPFAM" id="SSF52151">
    <property type="entry name" value="FabD/lysophospholipase-like"/>
    <property type="match status" value="2"/>
</dbReference>
<dbReference type="GO" id="GO:0005829">
    <property type="term" value="C:cytosol"/>
    <property type="evidence" value="ECO:0007669"/>
    <property type="project" value="TreeGrafter"/>
</dbReference>
<dbReference type="Pfam" id="PF00698">
    <property type="entry name" value="Acyl_transf_1"/>
    <property type="match status" value="2"/>
</dbReference>
<dbReference type="InterPro" id="IPR049489">
    <property type="entry name" value="FabD-like_helical_ins"/>
</dbReference>
<dbReference type="Proteomes" id="UP000245720">
    <property type="component" value="Unassembled WGS sequence"/>
</dbReference>
<evidence type="ECO:0000256" key="1">
    <source>
        <dbReference type="ARBA" id="ARBA00013258"/>
    </source>
</evidence>
<dbReference type="InterPro" id="IPR016035">
    <property type="entry name" value="Acyl_Trfase/lysoPLipase"/>
</dbReference>
<dbReference type="SUPFAM" id="SSF51412">
    <property type="entry name" value="Inosine monophosphate dehydrogenase (IMPDH)"/>
    <property type="match status" value="1"/>
</dbReference>
<dbReference type="RefSeq" id="WP_109726285.1">
    <property type="nucleotide sequence ID" value="NZ_QGDI01000005.1"/>
</dbReference>
<dbReference type="SMART" id="SM00827">
    <property type="entry name" value="PKS_AT"/>
    <property type="match status" value="2"/>
</dbReference>
<dbReference type="CDD" id="cd04742">
    <property type="entry name" value="NPD_FabD"/>
    <property type="match status" value="1"/>
</dbReference>
<dbReference type="InterPro" id="IPR014179">
    <property type="entry name" value="PfaD-like_TIM-barrel"/>
</dbReference>
<accession>A0A315Y185</accession>
<evidence type="ECO:0000313" key="7">
    <source>
        <dbReference type="Proteomes" id="UP000245720"/>
    </source>
</evidence>
<dbReference type="InterPro" id="IPR014043">
    <property type="entry name" value="Acyl_transferase_dom"/>
</dbReference>
<reference evidence="6 7" key="1">
    <citation type="submission" date="2018-05" db="EMBL/GenBank/DDBJ databases">
        <title>The Hungate 1000. A catalogue of reference genomes from the rumen microbiome.</title>
        <authorList>
            <person name="Kelly W."/>
        </authorList>
    </citation>
    <scope>NUCLEOTIDE SEQUENCE [LARGE SCALE GENOMIC DNA]</scope>
    <source>
        <strain evidence="6 7">SAb67</strain>
    </source>
</reference>
<evidence type="ECO:0000256" key="4">
    <source>
        <dbReference type="ARBA" id="ARBA00048462"/>
    </source>
</evidence>
<dbReference type="Pfam" id="PF03060">
    <property type="entry name" value="NMO"/>
    <property type="match status" value="1"/>
</dbReference>
<name>A0A315Y185_RUMFL</name>
<dbReference type="InterPro" id="IPR013785">
    <property type="entry name" value="Aldolase_TIM"/>
</dbReference>
<keyword evidence="2 6" id="KW-0808">Transferase</keyword>
<dbReference type="OrthoDB" id="9805460at2"/>
<comment type="caution">
    <text evidence="6">The sequence shown here is derived from an EMBL/GenBank/DDBJ whole genome shotgun (WGS) entry which is preliminary data.</text>
</comment>
<dbReference type="InterPro" id="IPR001227">
    <property type="entry name" value="Ac_transferase_dom_sf"/>
</dbReference>
<dbReference type="SUPFAM" id="SSF55048">
    <property type="entry name" value="Probable ACP-binding domain of malonyl-CoA ACP transacylase"/>
    <property type="match status" value="1"/>
</dbReference>
<dbReference type="Gene3D" id="3.40.366.10">
    <property type="entry name" value="Malonyl-Coenzyme A Acyl Carrier Protein, domain 2"/>
    <property type="match status" value="2"/>
</dbReference>
<dbReference type="NCBIfam" id="TIGR02814">
    <property type="entry name" value="pfaD_fam"/>
    <property type="match status" value="1"/>
</dbReference>
<dbReference type="EC" id="2.3.1.39" evidence="1"/>
<dbReference type="NCBIfam" id="TIGR00128">
    <property type="entry name" value="fabD"/>
    <property type="match status" value="1"/>
</dbReference>
<dbReference type="EMBL" id="QGDI01000005">
    <property type="protein sequence ID" value="PWJ12996.1"/>
    <property type="molecule type" value="Genomic_DNA"/>
</dbReference>
<dbReference type="InterPro" id="IPR050858">
    <property type="entry name" value="Mal-CoA-ACP_Trans/PKS_FabD"/>
</dbReference>
<gene>
    <name evidence="6" type="ORF">IE37_01494</name>
</gene>
<dbReference type="PANTHER" id="PTHR42681:SF1">
    <property type="entry name" value="MALONYL-COA-ACYL CARRIER PROTEIN TRANSACYLASE, MITOCHONDRIAL"/>
    <property type="match status" value="1"/>
</dbReference>
<evidence type="ECO:0000259" key="5">
    <source>
        <dbReference type="SMART" id="SM00827"/>
    </source>
</evidence>
<evidence type="ECO:0000256" key="2">
    <source>
        <dbReference type="ARBA" id="ARBA00022679"/>
    </source>
</evidence>
<dbReference type="Gene3D" id="3.20.20.70">
    <property type="entry name" value="Aldolase class I"/>
    <property type="match status" value="1"/>
</dbReference>
<sequence length="1096" mass="122402">MYKSIVFMFAGQGTHYYHMGADLFSKDLVFRQNMLRLDDIVRKECGFSVIDRLYDEEHRKTDDLTDLGTTHPAIFMTEYSLAQVMRSKGVEPDYVMGCSLGEIVALAVAGAVSAEDALRFVIKHAQTVQQTVEYGRMISVFADKSFYYENNELKLNCELAGVNYSGNFIVSAAQDKTADVTAFLKQKGVIFQELQVSYPFHSSMCMRSRDAMKQLNGTISVGVPKIPVISCLTGEITNSIDFEHMLDIPVKTMQVKKAFEAAEKTGPKQYVDLCFTGTMANFIRYNERRDTATDIVAMASIMRDFSESFKNNYEKIKLNMVEKENYTERNRKMSDTLIYAFPGQGSQKKGMGEELFDEFPEYVRRADEVLGYSIRDLCLNDSEGNLNKTNYTQPALYVVNALSYLKKIKETGRKPDFVLGHSLGEYDALFAAGAFSFEDGLRLVKIRGQLMSEIKGGAMAAVIGLDEETISNILTENGLTDLQIANINSPVQVILSGKRDDIIAAEQLYMDAGARKYVVLNVSGAFHHGKYMKAAQDKFAEYLDKMTFNKLQIPVISNYTARPYDDLRLKETLREQMSHGVRWVESIRYLLAENEPVFEQIGPGDTVYSLMMMIKRKCEPLSEEERKANILDDVPVEAVNVQGPETGTKKGLTASELGNMAFKQELGLKYAYLGGGMYKGIASPQMVIRLANAGMLGFLGTGGQSFDKIREGIKLIRSSVTDGAFGVNFLFDPDDMRKQLELVELFIREDVRIIEAAAFMSITMPLVYYKAKGLSVDQTGNIVRKNKIFAKISRPEVAEAFMSPAPQKLLNELVEMGKITKLQADIAASLPIADAITVEADSGGHTDQGVALALFPAIKKICGNCMKKYNYADRIYIGAAGGIGTPEAMLAMFMLGADYVLTGSLNQCTVEADTSDAVKDILQSIGVQDTGYAPAGDMFEYGAKVQVVKKGGFFHARANKLYSLYCNNESLEELDETTRKNLESKYFKCSFDEVYNKVKQHYDQDIIRKADNNPKYRMSLIFRWYFHNATVSAISGDMDNKVNFQIHCGPALGAFNECVRGTELESWKNRHVDSIGIFLMEGTAMLLEKMIGSYSK</sequence>